<gene>
    <name evidence="6" type="ORF">BV898_05326</name>
</gene>
<feature type="domain" description="CUB" evidence="5">
    <location>
        <begin position="153"/>
        <end position="275"/>
    </location>
</feature>
<accession>A0A1W0X003</accession>
<dbReference type="InterPro" id="IPR035914">
    <property type="entry name" value="Sperma_CUB_dom_sf"/>
</dbReference>
<dbReference type="Proteomes" id="UP000192578">
    <property type="component" value="Unassembled WGS sequence"/>
</dbReference>
<feature type="domain" description="CUB" evidence="5">
    <location>
        <begin position="22"/>
        <end position="150"/>
    </location>
</feature>
<evidence type="ECO:0000256" key="3">
    <source>
        <dbReference type="PROSITE-ProRule" id="PRU00059"/>
    </source>
</evidence>
<organism evidence="6 7">
    <name type="scientific">Hypsibius exemplaris</name>
    <name type="common">Freshwater tardigrade</name>
    <dbReference type="NCBI Taxonomy" id="2072580"/>
    <lineage>
        <taxon>Eukaryota</taxon>
        <taxon>Metazoa</taxon>
        <taxon>Ecdysozoa</taxon>
        <taxon>Tardigrada</taxon>
        <taxon>Eutardigrada</taxon>
        <taxon>Parachela</taxon>
        <taxon>Hypsibioidea</taxon>
        <taxon>Hypsibiidae</taxon>
        <taxon>Hypsibius</taxon>
    </lineage>
</organism>
<proteinExistence type="predicted"/>
<keyword evidence="7" id="KW-1185">Reference proteome</keyword>
<evidence type="ECO:0000256" key="1">
    <source>
        <dbReference type="ARBA" id="ARBA00022737"/>
    </source>
</evidence>
<dbReference type="PANTHER" id="PTHR24251">
    <property type="entry name" value="OVOCHYMASE-RELATED"/>
    <property type="match status" value="1"/>
</dbReference>
<protein>
    <recommendedName>
        <fullName evidence="5">CUB domain-containing protein</fullName>
    </recommendedName>
</protein>
<dbReference type="Gene3D" id="2.60.120.290">
    <property type="entry name" value="Spermadhesin, CUB domain"/>
    <property type="match status" value="2"/>
</dbReference>
<feature type="chain" id="PRO_5012754553" description="CUB domain-containing protein" evidence="4">
    <location>
        <begin position="19"/>
        <end position="276"/>
    </location>
</feature>
<dbReference type="SUPFAM" id="SSF49854">
    <property type="entry name" value="Spermadhesin, CUB domain"/>
    <property type="match status" value="2"/>
</dbReference>
<dbReference type="Pfam" id="PF00431">
    <property type="entry name" value="CUB"/>
    <property type="match status" value="2"/>
</dbReference>
<keyword evidence="4" id="KW-0732">Signal</keyword>
<keyword evidence="2" id="KW-1015">Disulfide bond</keyword>
<evidence type="ECO:0000313" key="7">
    <source>
        <dbReference type="Proteomes" id="UP000192578"/>
    </source>
</evidence>
<keyword evidence="1" id="KW-0677">Repeat</keyword>
<dbReference type="SMART" id="SM00042">
    <property type="entry name" value="CUB"/>
    <property type="match status" value="2"/>
</dbReference>
<reference evidence="7" key="1">
    <citation type="submission" date="2017-01" db="EMBL/GenBank/DDBJ databases">
        <title>Comparative genomics of anhydrobiosis in the tardigrade Hypsibius dujardini.</title>
        <authorList>
            <person name="Yoshida Y."/>
            <person name="Koutsovoulos G."/>
            <person name="Laetsch D."/>
            <person name="Stevens L."/>
            <person name="Kumar S."/>
            <person name="Horikawa D."/>
            <person name="Ishino K."/>
            <person name="Komine S."/>
            <person name="Tomita M."/>
            <person name="Blaxter M."/>
            <person name="Arakawa K."/>
        </authorList>
    </citation>
    <scope>NUCLEOTIDE SEQUENCE [LARGE SCALE GENOMIC DNA]</scope>
    <source>
        <strain evidence="7">Z151</strain>
    </source>
</reference>
<name>A0A1W0X003_HYPEX</name>
<comment type="caution">
    <text evidence="6">The sequence shown here is derived from an EMBL/GenBank/DDBJ whole genome shotgun (WGS) entry which is preliminary data.</text>
</comment>
<evidence type="ECO:0000259" key="5">
    <source>
        <dbReference type="PROSITE" id="PS01180"/>
    </source>
</evidence>
<comment type="caution">
    <text evidence="3">Lacks conserved residue(s) required for the propagation of feature annotation.</text>
</comment>
<sequence>MMFMAVLLLVVVAASAVAVPPITVTVPATGKAYFASPNYPQNYPKGVLVEYNVTGPVDFSLLMSQFDVVEFRLCDIHCGYGCFADYVNFTETVNRRDISLTGDQGMPSGMCGTINSPLRLASRTNSVIVRFVTGTRGPSYQGFNISATALARVETRIKVPVTGKVFITSPNFPVANYFVNRDTIYFVEGPAGVRLEFNTVAFDVQALDIFGGLHDFVTIAESSVGSSSMELIGGRPFYDTQGPNQLRSRHNYVIIVFKSDDFLTLRGFNISAESVH</sequence>
<dbReference type="CDD" id="cd00041">
    <property type="entry name" value="CUB"/>
    <property type="match status" value="2"/>
</dbReference>
<dbReference type="PROSITE" id="PS01180">
    <property type="entry name" value="CUB"/>
    <property type="match status" value="2"/>
</dbReference>
<dbReference type="AlphaFoldDB" id="A0A1W0X003"/>
<feature type="signal peptide" evidence="4">
    <location>
        <begin position="1"/>
        <end position="18"/>
    </location>
</feature>
<evidence type="ECO:0000256" key="4">
    <source>
        <dbReference type="SAM" id="SignalP"/>
    </source>
</evidence>
<evidence type="ECO:0000313" key="6">
    <source>
        <dbReference type="EMBL" id="OQV20748.1"/>
    </source>
</evidence>
<evidence type="ECO:0000256" key="2">
    <source>
        <dbReference type="ARBA" id="ARBA00023157"/>
    </source>
</evidence>
<dbReference type="InterPro" id="IPR000859">
    <property type="entry name" value="CUB_dom"/>
</dbReference>
<dbReference type="EMBL" id="MTYJ01000028">
    <property type="protein sequence ID" value="OQV20748.1"/>
    <property type="molecule type" value="Genomic_DNA"/>
</dbReference>